<gene>
    <name evidence="4" type="ORF">GQ43DRAFT_361555</name>
</gene>
<comment type="caution">
    <text evidence="4">The sequence shown here is derived from an EMBL/GenBank/DDBJ whole genome shotgun (WGS) entry which is preliminary data.</text>
</comment>
<dbReference type="EMBL" id="ML993849">
    <property type="protein sequence ID" value="KAF2205789.1"/>
    <property type="molecule type" value="Genomic_DNA"/>
</dbReference>
<evidence type="ECO:0000259" key="3">
    <source>
        <dbReference type="Pfam" id="PF00561"/>
    </source>
</evidence>
<dbReference type="GO" id="GO:0052689">
    <property type="term" value="F:carboxylic ester hydrolase activity"/>
    <property type="evidence" value="ECO:0007669"/>
    <property type="project" value="TreeGrafter"/>
</dbReference>
<evidence type="ECO:0000313" key="4">
    <source>
        <dbReference type="EMBL" id="KAF2205789.1"/>
    </source>
</evidence>
<organism evidence="4 5">
    <name type="scientific">Delitschia confertaspora ATCC 74209</name>
    <dbReference type="NCBI Taxonomy" id="1513339"/>
    <lineage>
        <taxon>Eukaryota</taxon>
        <taxon>Fungi</taxon>
        <taxon>Dikarya</taxon>
        <taxon>Ascomycota</taxon>
        <taxon>Pezizomycotina</taxon>
        <taxon>Dothideomycetes</taxon>
        <taxon>Pleosporomycetidae</taxon>
        <taxon>Pleosporales</taxon>
        <taxon>Delitschiaceae</taxon>
        <taxon>Delitschia</taxon>
    </lineage>
</organism>
<dbReference type="InterPro" id="IPR000073">
    <property type="entry name" value="AB_hydrolase_1"/>
</dbReference>
<evidence type="ECO:0000313" key="5">
    <source>
        <dbReference type="Proteomes" id="UP000799536"/>
    </source>
</evidence>
<evidence type="ECO:0000256" key="1">
    <source>
        <dbReference type="ARBA" id="ARBA00008645"/>
    </source>
</evidence>
<comment type="similarity">
    <text evidence="1">Belongs to the AB hydrolase superfamily.</text>
</comment>
<dbReference type="FunFam" id="3.40.50.1820:FF:000039">
    <property type="entry name" value="Esterase ybfF"/>
    <property type="match status" value="1"/>
</dbReference>
<dbReference type="PANTHER" id="PTHR46118">
    <property type="entry name" value="PROTEIN ABHD11"/>
    <property type="match status" value="1"/>
</dbReference>
<dbReference type="InterPro" id="IPR029058">
    <property type="entry name" value="AB_hydrolase_fold"/>
</dbReference>
<dbReference type="Proteomes" id="UP000799536">
    <property type="component" value="Unassembled WGS sequence"/>
</dbReference>
<reference evidence="4" key="1">
    <citation type="journal article" date="2020" name="Stud. Mycol.">
        <title>101 Dothideomycetes genomes: a test case for predicting lifestyles and emergence of pathogens.</title>
        <authorList>
            <person name="Haridas S."/>
            <person name="Albert R."/>
            <person name="Binder M."/>
            <person name="Bloem J."/>
            <person name="Labutti K."/>
            <person name="Salamov A."/>
            <person name="Andreopoulos B."/>
            <person name="Baker S."/>
            <person name="Barry K."/>
            <person name="Bills G."/>
            <person name="Bluhm B."/>
            <person name="Cannon C."/>
            <person name="Castanera R."/>
            <person name="Culley D."/>
            <person name="Daum C."/>
            <person name="Ezra D."/>
            <person name="Gonzalez J."/>
            <person name="Henrissat B."/>
            <person name="Kuo A."/>
            <person name="Liang C."/>
            <person name="Lipzen A."/>
            <person name="Lutzoni F."/>
            <person name="Magnuson J."/>
            <person name="Mondo S."/>
            <person name="Nolan M."/>
            <person name="Ohm R."/>
            <person name="Pangilinan J."/>
            <person name="Park H.-J."/>
            <person name="Ramirez L."/>
            <person name="Alfaro M."/>
            <person name="Sun H."/>
            <person name="Tritt A."/>
            <person name="Yoshinaga Y."/>
            <person name="Zwiers L.-H."/>
            <person name="Turgeon B."/>
            <person name="Goodwin S."/>
            <person name="Spatafora J."/>
            <person name="Crous P."/>
            <person name="Grigoriev I."/>
        </authorList>
    </citation>
    <scope>NUCLEOTIDE SEQUENCE</scope>
    <source>
        <strain evidence="4">ATCC 74209</strain>
    </source>
</reference>
<sequence length="333" mass="37679">MQALPRRLHTISLLSLPPKHVNRIQIPSPTWLHNDLARSFHTTGRLRALELAFDYHENGGKAQGAPIVFLHGLFGSKKNNRSISKALARDLSRPVYAVDLRNHGDSPHDKTHNYIALAEDVENFLQQHKLKNVTLIGHSMGAKTVMTMALRDPGCCSNIIAVDNAPVDAALASDFPRYVEGMRKIEDAKVKSQREADAILEPYAKDLPVRQFLLTNLIRTAPNEPLKFRIPVRTLAHSLDDMADFPFNNPDEVHFSKPALFVRGIKSHYVSDETLPIIGRFFPRFELVDINSGHWVVSESPEEFRKGMLQPNPVYILKWFTLRLNILICSSRC</sequence>
<keyword evidence="2" id="KW-0378">Hydrolase</keyword>
<dbReference type="OrthoDB" id="8119704at2759"/>
<dbReference type="SUPFAM" id="SSF53474">
    <property type="entry name" value="alpha/beta-Hydrolases"/>
    <property type="match status" value="1"/>
</dbReference>
<dbReference type="Gene3D" id="3.40.50.1820">
    <property type="entry name" value="alpha/beta hydrolase"/>
    <property type="match status" value="1"/>
</dbReference>
<accession>A0A9P4JZ00</accession>
<proteinExistence type="inferred from homology"/>
<dbReference type="AlphaFoldDB" id="A0A9P4JZ00"/>
<name>A0A9P4JZ00_9PLEO</name>
<dbReference type="Pfam" id="PF00561">
    <property type="entry name" value="Abhydrolase_1"/>
    <property type="match status" value="1"/>
</dbReference>
<dbReference type="PANTHER" id="PTHR46118:SF4">
    <property type="entry name" value="PROTEIN ABHD11"/>
    <property type="match status" value="1"/>
</dbReference>
<protein>
    <submittedName>
        <fullName evidence="4">Alpha/beta-hydrolase</fullName>
    </submittedName>
</protein>
<keyword evidence="5" id="KW-1185">Reference proteome</keyword>
<dbReference type="GO" id="GO:0005739">
    <property type="term" value="C:mitochondrion"/>
    <property type="evidence" value="ECO:0007669"/>
    <property type="project" value="TreeGrafter"/>
</dbReference>
<feature type="domain" description="AB hydrolase-1" evidence="3">
    <location>
        <begin position="66"/>
        <end position="300"/>
    </location>
</feature>
<evidence type="ECO:0000256" key="2">
    <source>
        <dbReference type="ARBA" id="ARBA00022801"/>
    </source>
</evidence>